<accession>A0AAU1UGL9</accession>
<dbReference type="AlphaFoldDB" id="A0AAU1UGL9"/>
<protein>
    <submittedName>
        <fullName evidence="1">Lysophospholipase</fullName>
    </submittedName>
</protein>
<dbReference type="EMBL" id="CP108195">
    <property type="protein sequence ID" value="WTS16980.1"/>
    <property type="molecule type" value="Genomic_DNA"/>
</dbReference>
<reference evidence="1" key="1">
    <citation type="submission" date="2022-10" db="EMBL/GenBank/DDBJ databases">
        <title>The complete genomes of actinobacterial strains from the NBC collection.</title>
        <authorList>
            <person name="Joergensen T.S."/>
            <person name="Alvarez Arevalo M."/>
            <person name="Sterndorff E.B."/>
            <person name="Faurdal D."/>
            <person name="Vuksanovic O."/>
            <person name="Mourched A.-S."/>
            <person name="Charusanti P."/>
            <person name="Shaw S."/>
            <person name="Blin K."/>
            <person name="Weber T."/>
        </authorList>
    </citation>
    <scope>NUCLEOTIDE SEQUENCE</scope>
    <source>
        <strain evidence="1">NBC_00119</strain>
    </source>
</reference>
<dbReference type="Gene3D" id="3.40.50.1820">
    <property type="entry name" value="alpha/beta hydrolase"/>
    <property type="match status" value="1"/>
</dbReference>
<dbReference type="SUPFAM" id="SSF53474">
    <property type="entry name" value="alpha/beta-Hydrolases"/>
    <property type="match status" value="1"/>
</dbReference>
<sequence>MTDLFTAPTTTTRTPHATWEPPVTIATRGTLLVLPGRGEHPLVYERFGRRLAADGYLVHVLGTHPENPADAVRDQAAAVAGPEPVAPLVLVGSDTGALQALHAAALSDPSLPVAGVVVAGAAPTTDPDRAVEVNDAASAWDDELAARTACPAHRKRLTDDASFSRGRLTDPVPHHLRADAHPEVPALILHGAADPVTAVEQARGLAGRLPRTTLGVVHDGVHDVLNDASHRTTAATVVLWLERLRADRRDLRPILTVAEADGNSAAGA</sequence>
<evidence type="ECO:0000313" key="1">
    <source>
        <dbReference type="EMBL" id="WTS16980.1"/>
    </source>
</evidence>
<dbReference type="InterPro" id="IPR029058">
    <property type="entry name" value="AB_hydrolase_fold"/>
</dbReference>
<organism evidence="1">
    <name type="scientific">Streptomyces sp. NBC_00119</name>
    <dbReference type="NCBI Taxonomy" id="2975659"/>
    <lineage>
        <taxon>Bacteria</taxon>
        <taxon>Bacillati</taxon>
        <taxon>Actinomycetota</taxon>
        <taxon>Actinomycetes</taxon>
        <taxon>Kitasatosporales</taxon>
        <taxon>Streptomycetaceae</taxon>
        <taxon>Streptomyces</taxon>
    </lineage>
</organism>
<gene>
    <name evidence="1" type="ORF">OHU69_41625</name>
</gene>
<name>A0AAU1UGL9_9ACTN</name>
<proteinExistence type="predicted"/>